<dbReference type="EMBL" id="BAFE01000056">
    <property type="protein sequence ID" value="GAB48685.1"/>
    <property type="molecule type" value="Genomic_DNA"/>
</dbReference>
<evidence type="ECO:0000256" key="3">
    <source>
        <dbReference type="ARBA" id="ARBA00008258"/>
    </source>
</evidence>
<keyword evidence="6 11" id="KW-0547">Nucleotide-binding</keyword>
<feature type="binding site" evidence="11">
    <location>
        <position position="355"/>
    </location>
    <ligand>
        <name>ATP</name>
        <dbReference type="ChEBI" id="CHEBI:30616"/>
    </ligand>
</feature>
<keyword evidence="5 11" id="KW-0436">Ligase</keyword>
<evidence type="ECO:0000256" key="4">
    <source>
        <dbReference type="ARBA" id="ARBA00022490"/>
    </source>
</evidence>
<gene>
    <name evidence="11 13" type="primary">metG</name>
    <name evidence="13" type="ORF">MOPEL_078_00740</name>
</gene>
<evidence type="ECO:0000256" key="6">
    <source>
        <dbReference type="ARBA" id="ARBA00022741"/>
    </source>
</evidence>
<evidence type="ECO:0000256" key="1">
    <source>
        <dbReference type="ARBA" id="ARBA00003314"/>
    </source>
</evidence>
<comment type="caution">
    <text evidence="13">The sequence shown here is derived from an EMBL/GenBank/DDBJ whole genome shotgun (WGS) entry which is preliminary data.</text>
</comment>
<dbReference type="Gene3D" id="1.10.730.10">
    <property type="entry name" value="Isoleucyl-tRNA Synthetase, Domain 1"/>
    <property type="match status" value="1"/>
</dbReference>
<dbReference type="InterPro" id="IPR009080">
    <property type="entry name" value="tRNAsynth_Ia_anticodon-bd"/>
</dbReference>
<comment type="catalytic activity">
    <reaction evidence="10 11">
        <text>tRNA(Met) + L-methionine + ATP = L-methionyl-tRNA(Met) + AMP + diphosphate</text>
        <dbReference type="Rhea" id="RHEA:13481"/>
        <dbReference type="Rhea" id="RHEA-COMP:9667"/>
        <dbReference type="Rhea" id="RHEA-COMP:9698"/>
        <dbReference type="ChEBI" id="CHEBI:30616"/>
        <dbReference type="ChEBI" id="CHEBI:33019"/>
        <dbReference type="ChEBI" id="CHEBI:57844"/>
        <dbReference type="ChEBI" id="CHEBI:78442"/>
        <dbReference type="ChEBI" id="CHEBI:78530"/>
        <dbReference type="ChEBI" id="CHEBI:456215"/>
        <dbReference type="EC" id="6.1.1.10"/>
    </reaction>
</comment>
<evidence type="ECO:0000256" key="10">
    <source>
        <dbReference type="ARBA" id="ARBA00047364"/>
    </source>
</evidence>
<feature type="short sequence motif" description="'KMSKS' region" evidence="11">
    <location>
        <begin position="352"/>
        <end position="356"/>
    </location>
</feature>
<dbReference type="FunFam" id="2.20.28.20:FF:000001">
    <property type="entry name" value="Methionine--tRNA ligase"/>
    <property type="match status" value="1"/>
</dbReference>
<dbReference type="NCBIfam" id="TIGR00398">
    <property type="entry name" value="metG"/>
    <property type="match status" value="1"/>
</dbReference>
<evidence type="ECO:0000256" key="11">
    <source>
        <dbReference type="HAMAP-Rule" id="MF_00098"/>
    </source>
</evidence>
<keyword evidence="14" id="KW-1185">Reference proteome</keyword>
<keyword evidence="7 11" id="KW-0067">ATP-binding</keyword>
<dbReference type="OrthoDB" id="9810191at2"/>
<dbReference type="InterPro" id="IPR033911">
    <property type="entry name" value="MetRS_core"/>
</dbReference>
<dbReference type="InterPro" id="IPR014729">
    <property type="entry name" value="Rossmann-like_a/b/a_fold"/>
</dbReference>
<evidence type="ECO:0000256" key="8">
    <source>
        <dbReference type="ARBA" id="ARBA00022917"/>
    </source>
</evidence>
<dbReference type="eggNOG" id="COG0143">
    <property type="taxonomic scope" value="Bacteria"/>
</dbReference>
<dbReference type="EC" id="6.1.1.10" evidence="11"/>
<accession>H5USH7</accession>
<comment type="cofactor">
    <cofactor evidence="11">
        <name>Zn(2+)</name>
        <dbReference type="ChEBI" id="CHEBI:29105"/>
    </cofactor>
    <text evidence="11">Binds 1 zinc ion per subunit.</text>
</comment>
<dbReference type="AlphaFoldDB" id="H5USH7"/>
<dbReference type="InterPro" id="IPR014758">
    <property type="entry name" value="Met-tRNA_synth"/>
</dbReference>
<dbReference type="Gene3D" id="3.40.50.620">
    <property type="entry name" value="HUPs"/>
    <property type="match status" value="1"/>
</dbReference>
<dbReference type="GO" id="GO:0006431">
    <property type="term" value="P:methionyl-tRNA aminoacylation"/>
    <property type="evidence" value="ECO:0007669"/>
    <property type="project" value="UniProtKB-UniRule"/>
</dbReference>
<evidence type="ECO:0000256" key="2">
    <source>
        <dbReference type="ARBA" id="ARBA00004496"/>
    </source>
</evidence>
<comment type="subunit">
    <text evidence="11">Monomer.</text>
</comment>
<dbReference type="Pfam" id="PF09334">
    <property type="entry name" value="tRNA-synt_1g"/>
    <property type="match status" value="1"/>
</dbReference>
<dbReference type="HAMAP" id="MF_00098">
    <property type="entry name" value="Met_tRNA_synth_type1"/>
    <property type="match status" value="1"/>
</dbReference>
<dbReference type="SUPFAM" id="SSF52374">
    <property type="entry name" value="Nucleotidylyl transferase"/>
    <property type="match status" value="1"/>
</dbReference>
<protein>
    <recommendedName>
        <fullName evidence="11">Methionine--tRNA ligase</fullName>
        <ecNumber evidence="11">6.1.1.10</ecNumber>
    </recommendedName>
    <alternativeName>
        <fullName evidence="11">Methionyl-tRNA synthetase</fullName>
        <shortName evidence="11">MetRS</shortName>
    </alternativeName>
</protein>
<dbReference type="PRINTS" id="PR01041">
    <property type="entry name" value="TRNASYNTHMET"/>
</dbReference>
<dbReference type="Proteomes" id="UP000004367">
    <property type="component" value="Unassembled WGS sequence"/>
</dbReference>
<evidence type="ECO:0000256" key="5">
    <source>
        <dbReference type="ARBA" id="ARBA00022598"/>
    </source>
</evidence>
<evidence type="ECO:0000256" key="7">
    <source>
        <dbReference type="ARBA" id="ARBA00022840"/>
    </source>
</evidence>
<feature type="binding site" evidence="11">
    <location>
        <position position="142"/>
    </location>
    <ligand>
        <name>Zn(2+)</name>
        <dbReference type="ChEBI" id="CHEBI:29105"/>
    </ligand>
</feature>
<comment type="function">
    <text evidence="1 11">Is required not only for elongation of protein synthesis but also for the initiation of all mRNA translation through initiator tRNA(fMet) aminoacylation.</text>
</comment>
<dbReference type="InterPro" id="IPR041872">
    <property type="entry name" value="Anticodon_Met"/>
</dbReference>
<dbReference type="PANTHER" id="PTHR45765">
    <property type="entry name" value="METHIONINE--TRNA LIGASE"/>
    <property type="match status" value="1"/>
</dbReference>
<dbReference type="RefSeq" id="WP_009482583.1">
    <property type="nucleotide sequence ID" value="NZ_BAFE01000056.1"/>
</dbReference>
<dbReference type="Gene3D" id="2.20.28.20">
    <property type="entry name" value="Methionyl-tRNA synthetase, Zn-domain"/>
    <property type="match status" value="1"/>
</dbReference>
<sequence>MKVLSAVAWPYANGPRHIGHVAGFGVPSDVFSRYMRMAGHDVLMVSGTDEHGTPILVAADERGMTPMELADENNRIIVEDLVGLGLSYDLFTRTTTRSHYAVVQELFRAVHANGYMVEKATFGAISPSTGRTLPDRYIEGTCPICGATDARGDQCDTCGNQLDPTELVDPKSRINGETPEFVESQHFFLDLPALAGALSAWLDEREATGTWRTNVIRFSQGLLKDMKPRAMSRDIDWGIPIPVEGWSDQNSKRLYVWFDAVIGYLSASIEWARRIGDPERWREWWTPGAAEEQVSYYFQGKDNITFHSQIWPAELLGSMGKGDKGGEPSVFGELNLPTEVVASEFMTMEGKQFSSSRGVVIYVRDMLARYQPDALRYFISAAGPETQDSDFTWAEFVTRTNSELVAGWGNLVNRTAAMIAKNVGEIPPLGSTEPIDEEILAAVRGGFDTVGGLVEKHRQRQAITEAMRLVGEVNTYVSRTEPFKLKGEDQRERLLTILHVLAQCVSDLNLILSPFLPHASNRVDAVLGGDGTLTPMPRIEEVTDLDAGDLRLVGGEGMLPPVRDYPIITGDYSAFSRWESTPVRVGAPIAKPSGVFTKLDPEVVEQELARLRGDDE</sequence>
<dbReference type="InterPro" id="IPR023458">
    <property type="entry name" value="Met-tRNA_ligase_1"/>
</dbReference>
<keyword evidence="8 11" id="KW-0648">Protein biosynthesis</keyword>
<comment type="subcellular location">
    <subcellularLocation>
        <location evidence="2 11">Cytoplasm</location>
    </subcellularLocation>
</comment>
<keyword evidence="11" id="KW-0862">Zinc</keyword>
<feature type="domain" description="Methionyl/Leucyl tRNA synthetase" evidence="12">
    <location>
        <begin position="6"/>
        <end position="415"/>
    </location>
</feature>
<dbReference type="InterPro" id="IPR029038">
    <property type="entry name" value="MetRS_Zn"/>
</dbReference>
<evidence type="ECO:0000313" key="14">
    <source>
        <dbReference type="Proteomes" id="UP000004367"/>
    </source>
</evidence>
<keyword evidence="11" id="KW-0479">Metal-binding</keyword>
<feature type="binding site" evidence="11">
    <location>
        <position position="158"/>
    </location>
    <ligand>
        <name>Zn(2+)</name>
        <dbReference type="ChEBI" id="CHEBI:29105"/>
    </ligand>
</feature>
<feature type="short sequence motif" description="'HIGH' region" evidence="11">
    <location>
        <begin position="10"/>
        <end position="20"/>
    </location>
</feature>
<dbReference type="SUPFAM" id="SSF47323">
    <property type="entry name" value="Anticodon-binding domain of a subclass of class I aminoacyl-tRNA synthetases"/>
    <property type="match status" value="1"/>
</dbReference>
<dbReference type="CDD" id="cd00814">
    <property type="entry name" value="MetRS_core"/>
    <property type="match status" value="1"/>
</dbReference>
<keyword evidence="4 11" id="KW-0963">Cytoplasm</keyword>
<dbReference type="GO" id="GO:0005524">
    <property type="term" value="F:ATP binding"/>
    <property type="evidence" value="ECO:0007669"/>
    <property type="project" value="UniProtKB-UniRule"/>
</dbReference>
<feature type="binding site" evidence="11">
    <location>
        <position position="145"/>
    </location>
    <ligand>
        <name>Zn(2+)</name>
        <dbReference type="ChEBI" id="CHEBI:29105"/>
    </ligand>
</feature>
<organism evidence="13 14">
    <name type="scientific">Mobilicoccus pelagius NBRC 104925</name>
    <dbReference type="NCBI Taxonomy" id="1089455"/>
    <lineage>
        <taxon>Bacteria</taxon>
        <taxon>Bacillati</taxon>
        <taxon>Actinomycetota</taxon>
        <taxon>Actinomycetes</taxon>
        <taxon>Micrococcales</taxon>
        <taxon>Dermatophilaceae</taxon>
        <taxon>Mobilicoccus</taxon>
    </lineage>
</organism>
<evidence type="ECO:0000256" key="9">
    <source>
        <dbReference type="ARBA" id="ARBA00023146"/>
    </source>
</evidence>
<dbReference type="GO" id="GO:0046872">
    <property type="term" value="F:metal ion binding"/>
    <property type="evidence" value="ECO:0007669"/>
    <property type="project" value="UniProtKB-KW"/>
</dbReference>
<name>H5USH7_9MICO</name>
<evidence type="ECO:0000259" key="12">
    <source>
        <dbReference type="Pfam" id="PF09334"/>
    </source>
</evidence>
<comment type="similarity">
    <text evidence="3 11">Belongs to the class-I aminoacyl-tRNA synthetase family. MetG type 1 subfamily.</text>
</comment>
<keyword evidence="9 11" id="KW-0030">Aminoacyl-tRNA synthetase</keyword>
<dbReference type="PANTHER" id="PTHR45765:SF1">
    <property type="entry name" value="METHIONINE--TRNA LIGASE, CYTOPLASMIC"/>
    <property type="match status" value="1"/>
</dbReference>
<reference evidence="13 14" key="1">
    <citation type="submission" date="2012-02" db="EMBL/GenBank/DDBJ databases">
        <title>Whole genome shotgun sequence of Mobilicoccus pelagius NBRC 104925.</title>
        <authorList>
            <person name="Yoshida Y."/>
            <person name="Hosoyama A."/>
            <person name="Tsuchikane K."/>
            <person name="Katsumata H."/>
            <person name="Yamazaki S."/>
            <person name="Fujita N."/>
        </authorList>
    </citation>
    <scope>NUCLEOTIDE SEQUENCE [LARGE SCALE GENOMIC DNA]</scope>
    <source>
        <strain evidence="13 14">NBRC 104925</strain>
    </source>
</reference>
<dbReference type="STRING" id="1089455.MOPEL_078_00740"/>
<evidence type="ECO:0000313" key="13">
    <source>
        <dbReference type="EMBL" id="GAB48685.1"/>
    </source>
</evidence>
<dbReference type="GO" id="GO:0004825">
    <property type="term" value="F:methionine-tRNA ligase activity"/>
    <property type="evidence" value="ECO:0007669"/>
    <property type="project" value="UniProtKB-UniRule"/>
</dbReference>
<feature type="binding site" evidence="11">
    <location>
        <position position="155"/>
    </location>
    <ligand>
        <name>Zn(2+)</name>
        <dbReference type="ChEBI" id="CHEBI:29105"/>
    </ligand>
</feature>
<dbReference type="GO" id="GO:0005829">
    <property type="term" value="C:cytosol"/>
    <property type="evidence" value="ECO:0007669"/>
    <property type="project" value="TreeGrafter"/>
</dbReference>
<dbReference type="InterPro" id="IPR015413">
    <property type="entry name" value="Methionyl/Leucyl_tRNA_Synth"/>
</dbReference>
<proteinExistence type="inferred from homology"/>
<dbReference type="CDD" id="cd07957">
    <property type="entry name" value="Anticodon_Ia_Met"/>
    <property type="match status" value="1"/>
</dbReference>
<dbReference type="SUPFAM" id="SSF57770">
    <property type="entry name" value="Methionyl-tRNA synthetase (MetRS), Zn-domain"/>
    <property type="match status" value="1"/>
</dbReference>